<dbReference type="Proteomes" id="UP001370348">
    <property type="component" value="Chromosome"/>
</dbReference>
<evidence type="ECO:0000313" key="1">
    <source>
        <dbReference type="EMBL" id="WXB13049.1"/>
    </source>
</evidence>
<sequence length="114" mass="12216">MEIREANGAAEVESSLRKIASKISPDKISSFARELPEIVEREVKANPYRTLGVAAGIGFGVGAIVGSRLLRTVLLATGGVLASEMARGHVRRFIEVLVDEVDNESNNGTSHERA</sequence>
<evidence type="ECO:0000313" key="2">
    <source>
        <dbReference type="Proteomes" id="UP001370348"/>
    </source>
</evidence>
<gene>
    <name evidence="1" type="ORF">LZC94_35005</name>
</gene>
<accession>A0ABZ2LTW2</accession>
<protein>
    <submittedName>
        <fullName evidence="1">Uncharacterized protein</fullName>
    </submittedName>
</protein>
<keyword evidence="2" id="KW-1185">Reference proteome</keyword>
<organism evidence="1 2">
    <name type="scientific">Pendulispora albinea</name>
    <dbReference type="NCBI Taxonomy" id="2741071"/>
    <lineage>
        <taxon>Bacteria</taxon>
        <taxon>Pseudomonadati</taxon>
        <taxon>Myxococcota</taxon>
        <taxon>Myxococcia</taxon>
        <taxon>Myxococcales</taxon>
        <taxon>Sorangiineae</taxon>
        <taxon>Pendulisporaceae</taxon>
        <taxon>Pendulispora</taxon>
    </lineage>
</organism>
<reference evidence="1 2" key="1">
    <citation type="submission" date="2021-12" db="EMBL/GenBank/DDBJ databases">
        <title>Discovery of the Pendulisporaceae a myxobacterial family with distinct sporulation behavior and unique specialized metabolism.</title>
        <authorList>
            <person name="Garcia R."/>
            <person name="Popoff A."/>
            <person name="Bader C.D."/>
            <person name="Loehr J."/>
            <person name="Walesch S."/>
            <person name="Walt C."/>
            <person name="Boldt J."/>
            <person name="Bunk B."/>
            <person name="Haeckl F.J.F.P.J."/>
            <person name="Gunesch A.P."/>
            <person name="Birkelbach J."/>
            <person name="Nuebel U."/>
            <person name="Pietschmann T."/>
            <person name="Bach T."/>
            <person name="Mueller R."/>
        </authorList>
    </citation>
    <scope>NUCLEOTIDE SEQUENCE [LARGE SCALE GENOMIC DNA]</scope>
    <source>
        <strain evidence="1 2">MSr11954</strain>
    </source>
</reference>
<dbReference type="RefSeq" id="WP_394822668.1">
    <property type="nucleotide sequence ID" value="NZ_CP089984.1"/>
</dbReference>
<proteinExistence type="predicted"/>
<dbReference type="EMBL" id="CP089984">
    <property type="protein sequence ID" value="WXB13049.1"/>
    <property type="molecule type" value="Genomic_DNA"/>
</dbReference>
<name>A0ABZ2LTW2_9BACT</name>